<feature type="compositionally biased region" description="Pro residues" evidence="1">
    <location>
        <begin position="578"/>
        <end position="587"/>
    </location>
</feature>
<name>A0AAV4ELR2_9GAST</name>
<protein>
    <recommendedName>
        <fullName evidence="2">BZIP domain-containing protein</fullName>
    </recommendedName>
</protein>
<feature type="region of interest" description="Disordered" evidence="1">
    <location>
        <begin position="15"/>
        <end position="53"/>
    </location>
</feature>
<feature type="region of interest" description="Disordered" evidence="1">
    <location>
        <begin position="547"/>
        <end position="620"/>
    </location>
</feature>
<feature type="compositionally biased region" description="Low complexity" evidence="1">
    <location>
        <begin position="566"/>
        <end position="577"/>
    </location>
</feature>
<dbReference type="InterPro" id="IPR004827">
    <property type="entry name" value="bZIP"/>
</dbReference>
<feature type="compositionally biased region" description="Low complexity" evidence="1">
    <location>
        <begin position="588"/>
        <end position="599"/>
    </location>
</feature>
<gene>
    <name evidence="3" type="ORF">ElyMa_000111400</name>
</gene>
<evidence type="ECO:0000313" key="4">
    <source>
        <dbReference type="Proteomes" id="UP000762676"/>
    </source>
</evidence>
<feature type="compositionally biased region" description="Polar residues" evidence="1">
    <location>
        <begin position="553"/>
        <end position="565"/>
    </location>
</feature>
<keyword evidence="4" id="KW-1185">Reference proteome</keyword>
<dbReference type="SMART" id="SM00338">
    <property type="entry name" value="BRLZ"/>
    <property type="match status" value="1"/>
</dbReference>
<feature type="domain" description="BZIP" evidence="2">
    <location>
        <begin position="15"/>
        <end position="78"/>
    </location>
</feature>
<dbReference type="EMBL" id="BMAT01000211">
    <property type="protein sequence ID" value="GFR61754.1"/>
    <property type="molecule type" value="Genomic_DNA"/>
</dbReference>
<dbReference type="SUPFAM" id="SSF57959">
    <property type="entry name" value="Leucine zipper domain"/>
    <property type="match status" value="1"/>
</dbReference>
<evidence type="ECO:0000313" key="3">
    <source>
        <dbReference type="EMBL" id="GFR61754.1"/>
    </source>
</evidence>
<accession>A0AAV4ELR2</accession>
<dbReference type="PROSITE" id="PS00036">
    <property type="entry name" value="BZIP_BASIC"/>
    <property type="match status" value="1"/>
</dbReference>
<dbReference type="Proteomes" id="UP000762676">
    <property type="component" value="Unassembled WGS sequence"/>
</dbReference>
<feature type="region of interest" description="Disordered" evidence="1">
    <location>
        <begin position="340"/>
        <end position="365"/>
    </location>
</feature>
<dbReference type="Pfam" id="PF00170">
    <property type="entry name" value="bZIP_1"/>
    <property type="match status" value="1"/>
</dbReference>
<feature type="compositionally biased region" description="Low complexity" evidence="1">
    <location>
        <begin position="340"/>
        <end position="359"/>
    </location>
</feature>
<feature type="compositionally biased region" description="Basic and acidic residues" evidence="1">
    <location>
        <begin position="15"/>
        <end position="31"/>
    </location>
</feature>
<dbReference type="GO" id="GO:0003700">
    <property type="term" value="F:DNA-binding transcription factor activity"/>
    <property type="evidence" value="ECO:0007669"/>
    <property type="project" value="InterPro"/>
</dbReference>
<sequence length="642" mass="69662">MTRLPLLFQLTDEEKVKRERRKAQNREAAKRCREKRKRKQINEAEASELTREKNQKLAAEVRMLKQRYDYLMRFLQEHISGGHCHLVDRHEDQDDLAGNTYNLEEEQIHGCQHVEMQQQRLTDLSDRECVPCKRQRPLATARTDDLQVIERVDLQPELADTVTISLPHNSLTVEEAPRIADILCPLSSEDVSAILSDGIDLNLSDPSSDTNSPVNPTTLFSSFSDHPASTSFISLQNLSGTNSPCSSSFAISDGTSGLGTSLSFSDNGLSANQTSSALTNTLSSFSATTSNDISTYQQSDLSHSDFQHSSSFNSSGHYSNENLSEFSQAKNDFSSSSVFPSSFTTSSSSEPSGAPPHSSETQQSVFQTTNELQIKTEDNESMMNWSTPIPQPAIDTLIAFLTSDASGSRPDCLTHVDIPKESPQGHSFSPITPQCSPATLSPASVCPEIPQLEQQNLITDRVSPSSIAVAKFEQITPRVTPAWVSNTPVSSACLDSRIYPPSDPNIKIMPIPSTPGSSTSTVAYGNMAPTRFRTGVRRASTNVSFPSAPFQALPSSTPHGYTTQLSSSSSSASSSTLSPPPSVPSPSPSSSHEVPESPSILVGATSYYDDGRGYGHRMSPMGAMVFAHPSSAHLEDISSDEE</sequence>
<dbReference type="Gene3D" id="1.20.5.170">
    <property type="match status" value="1"/>
</dbReference>
<evidence type="ECO:0000256" key="1">
    <source>
        <dbReference type="SAM" id="MobiDB-lite"/>
    </source>
</evidence>
<reference evidence="3 4" key="1">
    <citation type="journal article" date="2021" name="Elife">
        <title>Chloroplast acquisition without the gene transfer in kleptoplastic sea slugs, Plakobranchus ocellatus.</title>
        <authorList>
            <person name="Maeda T."/>
            <person name="Takahashi S."/>
            <person name="Yoshida T."/>
            <person name="Shimamura S."/>
            <person name="Takaki Y."/>
            <person name="Nagai Y."/>
            <person name="Toyoda A."/>
            <person name="Suzuki Y."/>
            <person name="Arimoto A."/>
            <person name="Ishii H."/>
            <person name="Satoh N."/>
            <person name="Nishiyama T."/>
            <person name="Hasebe M."/>
            <person name="Maruyama T."/>
            <person name="Minagawa J."/>
            <person name="Obokata J."/>
            <person name="Shigenobu S."/>
        </authorList>
    </citation>
    <scope>NUCLEOTIDE SEQUENCE [LARGE SCALE GENOMIC DNA]</scope>
</reference>
<organism evidence="3 4">
    <name type="scientific">Elysia marginata</name>
    <dbReference type="NCBI Taxonomy" id="1093978"/>
    <lineage>
        <taxon>Eukaryota</taxon>
        <taxon>Metazoa</taxon>
        <taxon>Spiralia</taxon>
        <taxon>Lophotrochozoa</taxon>
        <taxon>Mollusca</taxon>
        <taxon>Gastropoda</taxon>
        <taxon>Heterobranchia</taxon>
        <taxon>Euthyneura</taxon>
        <taxon>Panpulmonata</taxon>
        <taxon>Sacoglossa</taxon>
        <taxon>Placobranchoidea</taxon>
        <taxon>Plakobranchidae</taxon>
        <taxon>Elysia</taxon>
    </lineage>
</organism>
<comment type="caution">
    <text evidence="3">The sequence shown here is derived from an EMBL/GenBank/DDBJ whole genome shotgun (WGS) entry which is preliminary data.</text>
</comment>
<proteinExistence type="predicted"/>
<dbReference type="AlphaFoldDB" id="A0AAV4ELR2"/>
<dbReference type="InterPro" id="IPR046347">
    <property type="entry name" value="bZIP_sf"/>
</dbReference>
<evidence type="ECO:0000259" key="2">
    <source>
        <dbReference type="PROSITE" id="PS50217"/>
    </source>
</evidence>
<dbReference type="PROSITE" id="PS50217">
    <property type="entry name" value="BZIP"/>
    <property type="match status" value="1"/>
</dbReference>